<dbReference type="Proteomes" id="UP000198820">
    <property type="component" value="Unassembled WGS sequence"/>
</dbReference>
<reference evidence="1 2" key="1">
    <citation type="submission" date="2016-10" db="EMBL/GenBank/DDBJ databases">
        <authorList>
            <person name="de Groot N.N."/>
        </authorList>
    </citation>
    <scope>NUCLEOTIDE SEQUENCE [LARGE SCALE GENOMIC DNA]</scope>
    <source>
        <strain evidence="1 2">DSM 23581</strain>
    </source>
</reference>
<organism evidence="1 2">
    <name type="scientific">Psychroflexus halocasei</name>
    <dbReference type="NCBI Taxonomy" id="908615"/>
    <lineage>
        <taxon>Bacteria</taxon>
        <taxon>Pseudomonadati</taxon>
        <taxon>Bacteroidota</taxon>
        <taxon>Flavobacteriia</taxon>
        <taxon>Flavobacteriales</taxon>
        <taxon>Flavobacteriaceae</taxon>
        <taxon>Psychroflexus</taxon>
    </lineage>
</organism>
<sequence length="460" mass="54558">MIKNNNLLVLMPDGIGVRNYLHTNLLKIDKFEISILNKFKSDSLNNLNRNDSIKFLKLKPYRESIASKFYRETIHLSRLRYNSNINNNKTILINFKVKGSSFSKMLFYKFVILYSRKKYKYQQIQELEKKYEKHIRKSDVYKYYYEYFKANRPSKLFCTHQRAVIAAPIFAAAKDANIKTATAIYSWDNLPKARLALRADDYIVWSPYMKKELKTYYPEIKDEQIEVLGTPQFQFHYDNTLFWSRSKLAAYYNLDSDKKWLCFSGDDKTTSPFDPDYLQDIAHVISNSNLINDWQILLRPVPVEGFQKYQHVIDQFPDLIKKAGAAWSLSSEWTDAYPEKEDLAILSNICEHSEAVINVGSTMALDFGMHHKPAIYINYEADSSSHWSIKRIYKFQHFRTMNGLEPVIWLYEKEELFEILTNLKKYHQKTKADMQQWCERIIPEKFRVESSKLINQFLYK</sequence>
<keyword evidence="2" id="KW-1185">Reference proteome</keyword>
<dbReference type="EMBL" id="FNQF01000007">
    <property type="protein sequence ID" value="SEA54961.1"/>
    <property type="molecule type" value="Genomic_DNA"/>
</dbReference>
<evidence type="ECO:0000313" key="1">
    <source>
        <dbReference type="EMBL" id="SEA54961.1"/>
    </source>
</evidence>
<accession>A0A1H4C3I1</accession>
<dbReference type="STRING" id="908615.SAMN05421540_10730"/>
<dbReference type="SUPFAM" id="SSF53756">
    <property type="entry name" value="UDP-Glycosyltransferase/glycogen phosphorylase"/>
    <property type="match status" value="1"/>
</dbReference>
<gene>
    <name evidence="1" type="ORF">SAMN05421540_10730</name>
</gene>
<dbReference type="AlphaFoldDB" id="A0A1H4C3I1"/>
<evidence type="ECO:0000313" key="2">
    <source>
        <dbReference type="Proteomes" id="UP000198820"/>
    </source>
</evidence>
<protein>
    <recommendedName>
        <fullName evidence="3">CDP-Glycerol:Poly(Glycerophosphate) glycerophosphotransferase</fullName>
    </recommendedName>
</protein>
<evidence type="ECO:0008006" key="3">
    <source>
        <dbReference type="Google" id="ProtNLM"/>
    </source>
</evidence>
<name>A0A1H4C3I1_9FLAO</name>
<proteinExistence type="predicted"/>
<dbReference type="RefSeq" id="WP_093244398.1">
    <property type="nucleotide sequence ID" value="NZ_FNQF01000007.1"/>
</dbReference>